<proteinExistence type="predicted"/>
<organism evidence="3 4">
    <name type="scientific">Pleuronectes platessa</name>
    <name type="common">European plaice</name>
    <dbReference type="NCBI Taxonomy" id="8262"/>
    <lineage>
        <taxon>Eukaryota</taxon>
        <taxon>Metazoa</taxon>
        <taxon>Chordata</taxon>
        <taxon>Craniata</taxon>
        <taxon>Vertebrata</taxon>
        <taxon>Euteleostomi</taxon>
        <taxon>Actinopterygii</taxon>
        <taxon>Neopterygii</taxon>
        <taxon>Teleostei</taxon>
        <taxon>Neoteleostei</taxon>
        <taxon>Acanthomorphata</taxon>
        <taxon>Carangaria</taxon>
        <taxon>Pleuronectiformes</taxon>
        <taxon>Pleuronectoidei</taxon>
        <taxon>Pleuronectidae</taxon>
        <taxon>Pleuronectes</taxon>
    </lineage>
</organism>
<feature type="compositionally biased region" description="Polar residues" evidence="1">
    <location>
        <begin position="43"/>
        <end position="54"/>
    </location>
</feature>
<keyword evidence="2" id="KW-0732">Signal</keyword>
<feature type="compositionally biased region" description="Basic and acidic residues" evidence="1">
    <location>
        <begin position="20"/>
        <end position="30"/>
    </location>
</feature>
<evidence type="ECO:0000313" key="4">
    <source>
        <dbReference type="Proteomes" id="UP001153269"/>
    </source>
</evidence>
<evidence type="ECO:0000256" key="2">
    <source>
        <dbReference type="SAM" id="SignalP"/>
    </source>
</evidence>
<accession>A0A9N7V4D4</accession>
<reference evidence="3" key="1">
    <citation type="submission" date="2020-03" db="EMBL/GenBank/DDBJ databases">
        <authorList>
            <person name="Weist P."/>
        </authorList>
    </citation>
    <scope>NUCLEOTIDE SEQUENCE</scope>
</reference>
<gene>
    <name evidence="3" type="ORF">PLEPLA_LOCUS31582</name>
</gene>
<sequence length="109" mass="12126">MGIRLLQVAALLSAGGASMRAERREARRQAEGSLTPRLRLTDSPPQAEQDTCSSLLADPPTHRPAQEPYFGSWTQIFLRDEKFAAAQLSNISSSSSSRKRRDREKRPDS</sequence>
<feature type="region of interest" description="Disordered" evidence="1">
    <location>
        <begin position="16"/>
        <end position="68"/>
    </location>
</feature>
<evidence type="ECO:0000256" key="1">
    <source>
        <dbReference type="SAM" id="MobiDB-lite"/>
    </source>
</evidence>
<name>A0A9N7V4D4_PLEPL</name>
<feature type="chain" id="PRO_5040222484" evidence="2">
    <location>
        <begin position="22"/>
        <end position="109"/>
    </location>
</feature>
<feature type="region of interest" description="Disordered" evidence="1">
    <location>
        <begin position="88"/>
        <end position="109"/>
    </location>
</feature>
<evidence type="ECO:0000313" key="3">
    <source>
        <dbReference type="EMBL" id="CAB1443866.1"/>
    </source>
</evidence>
<feature type="signal peptide" evidence="2">
    <location>
        <begin position="1"/>
        <end position="21"/>
    </location>
</feature>
<keyword evidence="4" id="KW-1185">Reference proteome</keyword>
<dbReference type="EMBL" id="CADEAL010003223">
    <property type="protein sequence ID" value="CAB1443866.1"/>
    <property type="molecule type" value="Genomic_DNA"/>
</dbReference>
<dbReference type="Proteomes" id="UP001153269">
    <property type="component" value="Unassembled WGS sequence"/>
</dbReference>
<comment type="caution">
    <text evidence="3">The sequence shown here is derived from an EMBL/GenBank/DDBJ whole genome shotgun (WGS) entry which is preliminary data.</text>
</comment>
<dbReference type="AlphaFoldDB" id="A0A9N7V4D4"/>
<protein>
    <submittedName>
        <fullName evidence="3">Uncharacterized protein</fullName>
    </submittedName>
</protein>